<sequence length="2474" mass="244939">MRVLSVTAIAALLAASFTSFGLAGAASAASAATPEISVAAADLPAEASAQVLDASATLPAALCTPDQQRATERFWRFGTAAGIDFGVSGTTATPFVATGDTSEGSTVITDASGSLLFWANGESIFNRHDVAMSNGTGLLGNPSATQTVAAFPLMFQPGKYVVATTSTDVGPPGPNGNLTYSVVDMALDGGDGAVVATQKNLPLGAVNTASEALTAIPNADGTGFWVLTYTNNSPNVLAYKFDGNGYTGTVVTSVLPSNNMNGYGTLSLSPDRTKLLASTNQAPAVSTATGVAKLRLLEFNASTGAIAQTAEWAGAVSQGRRGYSADFSPSGDYVYFSRIFDTGGLFRYTISGAATAASIKASETLIGRIGTSGGQVKRGPDGRMYIASRGVAALTVIKTPDAPSGATPALTTTAVGYAGHGYPLPAGSVSQFGLPQMVTGCLSLDFGDAPDSYGTLLENSGAVHSLKSGLTLGSEWDEESNGRPTASANGDDTNGTVNDEDGLAAALTVGPGRATLATVTATNTTGTEATLAGWIDLNGNGTFEPGERQTLAVPANSGTANYALTWPAQGAVQATFARFRLFDGAVATPSPQGSAVGGEVEDYPVAVSSYTVAKHASVPSAHPGDTVDYTVTVTNTGNVAFTTSQPATFTDDLSGVLDDATVVAGSVTPGAVVAGNTLSWSGALAVGETKTITYTVTVTDPRSGDGVLSNVVVPGANGQCDPAGVCATTTSVNSFAVVKSTTATAVVAGEVIPFTITVTNTGQVDYTTADPASFSDDLSAVLDDATYNGDADDDAGHDVSYSSGILSWSGPLAAGASVTITYSVTVNDPATGNSKLANTVVTPPGSGGDCPTGSANLNCVVHVPGQSYTLSKLASKTSVVAGGTVEYTVTVTNTGAVDYTTDAPASFSDDLSGVLDDASYLAGSATNGATVTGNTLNWSGALAVDETKTISYSVRVNNPVAGDQLLKNSVAATTRGGTCLPGLCATTTPVASFTVSKAASGASVILGGTVTYTVTVTNTGTAAYTAGSPAAFSDDLSEVLDDATYVVGSATNGATLTGSTLNWSGALAVGASVDVSYAVTLKTPAAGDQALTNTVVPDAATGGACDPASACTVTTTVRSFTVAKAASAATVHPGSTVSYDVTVTNTGTADYTATEPAAFTDDLSAVLDDATFNDDASGGATVDPATGILSWSGALAVGATETITYSVTVNSPNSGNTVLADSVLVNTVVPDATVGGGCATAADCTTTTAVQSFAVAKSASATSVLPGGTITYAVTVTNTGMVAYSVGAPASFTDDLTGVLDDATYNAGSATNGATVTASTLSWSGALAIGATQTITYSVTANGATAGSHVLSNSVTPDASAGGTCLVAAECTTATPVQSFSVLKSTTATTVTPGDTVEYTIDVTNTGQVDYTAGNPASFTDDLSAVLDDATYNNDADNGAGFTDPVLTWSGALLIGETVTITYSVTVNDPITGDSQLANTVVTPPGSGGDCGVASNNLNCEAHVPGQSYTVAKAVSDPSAIAGDTVEYTVTVTNTGAVDYTTDTPASFSDDLSAVLDDASYVANSATNGAVVSGNTLTWAGALAVGASVDVTYSVTVTGAATGDGLLTNAVVPTNRGGGCDPAGVCETTTTVSAFTAEKAVSAGVAAPGETVSYTVTVTNTGQTAYTVAAPASFFDDLSAVLDDATYNSDASPGAAVNSTTKVLTWSGELAVGASVDVTYSVTVNTPDLGNKVLTNEVVPDASIGGLCDPLAECTVTTNVRSFTTAKTASASSIHPGSTVTYTVTVANTGTADYTVAAPASFTDDLSAVLDDATYNGDASAGVTVDTTTTNVLSWSGALAVGATVTITYSVTVNAPNSGDGTLTNAVLPDATTGGGCATAADCTATTQVQSFDVAKTASATSAFPSSTITYAVTVTNTGTVDYPAGGPASFTDNLAAVLDDANYNGDATNGATVTGSVLSWSGPLAVGASETITYSVTVGAPGTGDSVLHNAVVTPPNSGGSCLAGSTDPLCSTVTPVASFQVSKTTDATTVTPGETVAYTVTVTNTGAVDYTAAAPASFTDDMSDVLDDASYNNDADGGATYAAPTLAWSGALAVGETITVGYSLTVNSPNTGDGKLVNSVVTPPNMGGGCPTGSTNSACTTQVPGPMLKLVKTQSSETVLPGNTVTYTVTVENTGEGDFTAANPAAFTDNLSRVLDDASYNDDASNGASVTGGLLSWSGALASGATETITYSVSVTGDSTGDHQLFNSVQTPPSVTSNCAIGSTNPECSTVAKASSFTVSKAADVASAKPGQVVSYTVTVSNTGQTAYTADAPASFTDDLSNVLDDATYNADASNGATVVDGVLTWSGPIAAGATTTVSYSVTVTGAASGDHTLTNVVIPAASTGGGCATAGSCATDTPVSTSPVTPVTPTTPPTAPPVTPTTPGAPGAPVTSLASTGVEAGLWTGLAALLLGAGGVALLVTRRIRHVGRRR</sequence>
<feature type="compositionally biased region" description="Low complexity" evidence="1">
    <location>
        <begin position="2399"/>
        <end position="2411"/>
    </location>
</feature>
<feature type="compositionally biased region" description="Low complexity" evidence="1">
    <location>
        <begin position="2424"/>
        <end position="2435"/>
    </location>
</feature>
<feature type="domain" description="DUF7927" evidence="5">
    <location>
        <begin position="2282"/>
        <end position="2392"/>
    </location>
</feature>
<dbReference type="Gene3D" id="2.60.40.10">
    <property type="entry name" value="Immunoglobulins"/>
    <property type="match status" value="4"/>
</dbReference>
<dbReference type="Pfam" id="PF20009">
    <property type="entry name" value="GEVED"/>
    <property type="match status" value="1"/>
</dbReference>
<gene>
    <name evidence="6" type="ORF">GCM10022381_18710</name>
</gene>
<dbReference type="RefSeq" id="WP_345065334.1">
    <property type="nucleotide sequence ID" value="NZ_BAABCN010000004.1"/>
</dbReference>
<dbReference type="InterPro" id="IPR013783">
    <property type="entry name" value="Ig-like_fold"/>
</dbReference>
<organism evidence="6 7">
    <name type="scientific">Leifsonia kafniensis</name>
    <dbReference type="NCBI Taxonomy" id="475957"/>
    <lineage>
        <taxon>Bacteria</taxon>
        <taxon>Bacillati</taxon>
        <taxon>Actinomycetota</taxon>
        <taxon>Actinomycetes</taxon>
        <taxon>Micrococcales</taxon>
        <taxon>Microbacteriaceae</taxon>
        <taxon>Leifsonia</taxon>
    </lineage>
</organism>
<evidence type="ECO:0000313" key="6">
    <source>
        <dbReference type="EMBL" id="GAA3876397.1"/>
    </source>
</evidence>
<evidence type="ECO:0000313" key="7">
    <source>
        <dbReference type="Proteomes" id="UP001501803"/>
    </source>
</evidence>
<dbReference type="NCBIfam" id="TIGR01451">
    <property type="entry name" value="B_ant_repeat"/>
    <property type="match status" value="10"/>
</dbReference>
<dbReference type="Proteomes" id="UP001501803">
    <property type="component" value="Unassembled WGS sequence"/>
</dbReference>
<keyword evidence="2" id="KW-0812">Transmembrane</keyword>
<feature type="domain" description="DUF7927" evidence="5">
    <location>
        <begin position="874"/>
        <end position="984"/>
    </location>
</feature>
<feature type="chain" id="PRO_5047045521" description="DUF11 domain-containing protein" evidence="3">
    <location>
        <begin position="26"/>
        <end position="2474"/>
    </location>
</feature>
<feature type="transmembrane region" description="Helical" evidence="2">
    <location>
        <begin position="2443"/>
        <end position="2464"/>
    </location>
</feature>
<dbReference type="SUPFAM" id="SSF75011">
    <property type="entry name" value="3-carboxy-cis,cis-mucoante lactonizing enzyme"/>
    <property type="match status" value="1"/>
</dbReference>
<evidence type="ECO:0000256" key="3">
    <source>
        <dbReference type="SAM" id="SignalP"/>
    </source>
</evidence>
<feature type="domain" description="DUF7927" evidence="5">
    <location>
        <begin position="1516"/>
        <end position="1629"/>
    </location>
</feature>
<keyword evidence="3" id="KW-0732">Signal</keyword>
<dbReference type="Pfam" id="PF25549">
    <property type="entry name" value="DUF7927"/>
    <property type="match status" value="14"/>
</dbReference>
<feature type="domain" description="DUF7927" evidence="5">
    <location>
        <begin position="1766"/>
        <end position="1886"/>
    </location>
</feature>
<keyword evidence="2" id="KW-1133">Transmembrane helix</keyword>
<dbReference type="EMBL" id="BAABCN010000004">
    <property type="protein sequence ID" value="GAA3876397.1"/>
    <property type="molecule type" value="Genomic_DNA"/>
</dbReference>
<comment type="caution">
    <text evidence="6">The sequence shown here is derived from an EMBL/GenBank/DDBJ whole genome shotgun (WGS) entry which is preliminary data.</text>
</comment>
<reference evidence="7" key="1">
    <citation type="journal article" date="2019" name="Int. J. Syst. Evol. Microbiol.">
        <title>The Global Catalogue of Microorganisms (GCM) 10K type strain sequencing project: providing services to taxonomists for standard genome sequencing and annotation.</title>
        <authorList>
            <consortium name="The Broad Institute Genomics Platform"/>
            <consortium name="The Broad Institute Genome Sequencing Center for Infectious Disease"/>
            <person name="Wu L."/>
            <person name="Ma J."/>
        </authorList>
    </citation>
    <scope>NUCLEOTIDE SEQUENCE [LARGE SCALE GENOMIC DNA]</scope>
    <source>
        <strain evidence="7">JCM 17021</strain>
    </source>
</reference>
<feature type="compositionally biased region" description="Polar residues" evidence="1">
    <location>
        <begin position="482"/>
        <end position="497"/>
    </location>
</feature>
<feature type="region of interest" description="Disordered" evidence="1">
    <location>
        <begin position="473"/>
        <end position="499"/>
    </location>
</feature>
<feature type="domain" description="DUF7927" evidence="5">
    <location>
        <begin position="1258"/>
        <end position="1373"/>
    </location>
</feature>
<proteinExistence type="predicted"/>
<feature type="domain" description="DUF7927" evidence="5">
    <location>
        <begin position="2024"/>
        <end position="2143"/>
    </location>
</feature>
<accession>A0ABP7KG38</accession>
<feature type="domain" description="DUF7927" evidence="5">
    <location>
        <begin position="741"/>
        <end position="848"/>
    </location>
</feature>
<dbReference type="InterPro" id="IPR045474">
    <property type="entry name" value="GEVED"/>
</dbReference>
<evidence type="ECO:0000259" key="5">
    <source>
        <dbReference type="Pfam" id="PF25549"/>
    </source>
</evidence>
<feature type="domain" description="DUF7927" evidence="5">
    <location>
        <begin position="620"/>
        <end position="728"/>
    </location>
</feature>
<dbReference type="PANTHER" id="PTHR34819">
    <property type="entry name" value="LARGE CYSTEINE-RICH PERIPLASMIC PROTEIN OMCB"/>
    <property type="match status" value="1"/>
</dbReference>
<feature type="domain" description="GEVED" evidence="4">
    <location>
        <begin position="531"/>
        <end position="605"/>
    </location>
</feature>
<feature type="domain" description="DUF7927" evidence="5">
    <location>
        <begin position="1898"/>
        <end position="2003"/>
    </location>
</feature>
<dbReference type="InterPro" id="IPR047589">
    <property type="entry name" value="DUF11_rpt"/>
</dbReference>
<feature type="domain" description="DUF7927" evidence="5">
    <location>
        <begin position="2151"/>
        <end position="2270"/>
    </location>
</feature>
<feature type="domain" description="DUF7927" evidence="5">
    <location>
        <begin position="996"/>
        <end position="1115"/>
    </location>
</feature>
<evidence type="ECO:0000259" key="4">
    <source>
        <dbReference type="Pfam" id="PF20009"/>
    </source>
</evidence>
<dbReference type="PANTHER" id="PTHR34819:SF3">
    <property type="entry name" value="CELL SURFACE PROTEIN"/>
    <property type="match status" value="1"/>
</dbReference>
<dbReference type="InterPro" id="IPR051172">
    <property type="entry name" value="Chlamydia_OmcB"/>
</dbReference>
<feature type="domain" description="DUF7927" evidence="5">
    <location>
        <begin position="1387"/>
        <end position="1486"/>
    </location>
</feature>
<keyword evidence="2" id="KW-0472">Membrane</keyword>
<name>A0ABP7KG38_9MICO</name>
<feature type="signal peptide" evidence="3">
    <location>
        <begin position="1"/>
        <end position="25"/>
    </location>
</feature>
<dbReference type="InterPro" id="IPR057687">
    <property type="entry name" value="DUF7927"/>
</dbReference>
<feature type="domain" description="DUF7927" evidence="5">
    <location>
        <begin position="1644"/>
        <end position="1757"/>
    </location>
</feature>
<evidence type="ECO:0000256" key="1">
    <source>
        <dbReference type="SAM" id="MobiDB-lite"/>
    </source>
</evidence>
<evidence type="ECO:0008006" key="8">
    <source>
        <dbReference type="Google" id="ProtNLM"/>
    </source>
</evidence>
<evidence type="ECO:0000256" key="2">
    <source>
        <dbReference type="SAM" id="Phobius"/>
    </source>
</evidence>
<feature type="compositionally biased region" description="Pro residues" evidence="1">
    <location>
        <begin position="2412"/>
        <end position="2423"/>
    </location>
</feature>
<protein>
    <recommendedName>
        <fullName evidence="8">DUF11 domain-containing protein</fullName>
    </recommendedName>
</protein>
<feature type="region of interest" description="Disordered" evidence="1">
    <location>
        <begin position="2399"/>
        <end position="2435"/>
    </location>
</feature>
<feature type="domain" description="DUF7927" evidence="5">
    <location>
        <begin position="1125"/>
        <end position="1247"/>
    </location>
</feature>
<keyword evidence="7" id="KW-1185">Reference proteome</keyword>